<dbReference type="AlphaFoldDB" id="A0A0C9WZY5"/>
<dbReference type="EMBL" id="KN838560">
    <property type="protein sequence ID" value="KIK05395.1"/>
    <property type="molecule type" value="Genomic_DNA"/>
</dbReference>
<reference evidence="2 3" key="1">
    <citation type="submission" date="2014-04" db="EMBL/GenBank/DDBJ databases">
        <authorList>
            <consortium name="DOE Joint Genome Institute"/>
            <person name="Kuo A."/>
            <person name="Kohler A."/>
            <person name="Nagy L.G."/>
            <person name="Floudas D."/>
            <person name="Copeland A."/>
            <person name="Barry K.W."/>
            <person name="Cichocki N."/>
            <person name="Veneault-Fourrey C."/>
            <person name="LaButti K."/>
            <person name="Lindquist E.A."/>
            <person name="Lipzen A."/>
            <person name="Lundell T."/>
            <person name="Morin E."/>
            <person name="Murat C."/>
            <person name="Sun H."/>
            <person name="Tunlid A."/>
            <person name="Henrissat B."/>
            <person name="Grigoriev I.V."/>
            <person name="Hibbett D.S."/>
            <person name="Martin F."/>
            <person name="Nordberg H.P."/>
            <person name="Cantor M.N."/>
            <person name="Hua S.X."/>
        </authorList>
    </citation>
    <scope>NUCLEOTIDE SEQUENCE [LARGE SCALE GENOMIC DNA]</scope>
    <source>
        <strain evidence="2 3">LaAM-08-1</strain>
    </source>
</reference>
<evidence type="ECO:0000256" key="1">
    <source>
        <dbReference type="SAM" id="MobiDB-lite"/>
    </source>
</evidence>
<keyword evidence="3" id="KW-1185">Reference proteome</keyword>
<organism evidence="2 3">
    <name type="scientific">Laccaria amethystina LaAM-08-1</name>
    <dbReference type="NCBI Taxonomy" id="1095629"/>
    <lineage>
        <taxon>Eukaryota</taxon>
        <taxon>Fungi</taxon>
        <taxon>Dikarya</taxon>
        <taxon>Basidiomycota</taxon>
        <taxon>Agaricomycotina</taxon>
        <taxon>Agaricomycetes</taxon>
        <taxon>Agaricomycetidae</taxon>
        <taxon>Agaricales</taxon>
        <taxon>Agaricineae</taxon>
        <taxon>Hydnangiaceae</taxon>
        <taxon>Laccaria</taxon>
    </lineage>
</organism>
<feature type="compositionally biased region" description="Basic and acidic residues" evidence="1">
    <location>
        <begin position="83"/>
        <end position="99"/>
    </location>
</feature>
<accession>A0A0C9WZY5</accession>
<reference evidence="3" key="2">
    <citation type="submission" date="2015-01" db="EMBL/GenBank/DDBJ databases">
        <title>Evolutionary Origins and Diversification of the Mycorrhizal Mutualists.</title>
        <authorList>
            <consortium name="DOE Joint Genome Institute"/>
            <consortium name="Mycorrhizal Genomics Consortium"/>
            <person name="Kohler A."/>
            <person name="Kuo A."/>
            <person name="Nagy L.G."/>
            <person name="Floudas D."/>
            <person name="Copeland A."/>
            <person name="Barry K.W."/>
            <person name="Cichocki N."/>
            <person name="Veneault-Fourrey C."/>
            <person name="LaButti K."/>
            <person name="Lindquist E.A."/>
            <person name="Lipzen A."/>
            <person name="Lundell T."/>
            <person name="Morin E."/>
            <person name="Murat C."/>
            <person name="Riley R."/>
            <person name="Ohm R."/>
            <person name="Sun H."/>
            <person name="Tunlid A."/>
            <person name="Henrissat B."/>
            <person name="Grigoriev I.V."/>
            <person name="Hibbett D.S."/>
            <person name="Martin F."/>
        </authorList>
    </citation>
    <scope>NUCLEOTIDE SEQUENCE [LARGE SCALE GENOMIC DNA]</scope>
    <source>
        <strain evidence="3">LaAM-08-1</strain>
    </source>
</reference>
<sequence length="180" mass="20084">MTTTVTVVVLHKPRHHQTADMARQRACPVNGDSQDAKRDPAAPDFDDHAMKEREQQEARGTKAPPPQGQVRRTMPIPLPEGPTTRDDDNTTLHQWERPRTLTPPPIHEQDEHTRTAATPPPTYGGRRPPPWMDDKSHPVDGQQPPTNDDPKPPQPAPATPYGRPPLVNHDCPRKKTAHGL</sequence>
<name>A0A0C9WZY5_9AGAR</name>
<feature type="region of interest" description="Disordered" evidence="1">
    <location>
        <begin position="13"/>
        <end position="180"/>
    </location>
</feature>
<evidence type="ECO:0000313" key="2">
    <source>
        <dbReference type="EMBL" id="KIK05395.1"/>
    </source>
</evidence>
<feature type="compositionally biased region" description="Pro residues" evidence="1">
    <location>
        <begin position="118"/>
        <end position="131"/>
    </location>
</feature>
<gene>
    <name evidence="2" type="ORF">K443DRAFT_3880</name>
</gene>
<dbReference type="HOGENOM" id="CLU_110334_0_0_1"/>
<evidence type="ECO:0000313" key="3">
    <source>
        <dbReference type="Proteomes" id="UP000054477"/>
    </source>
</evidence>
<feature type="compositionally biased region" description="Basic and acidic residues" evidence="1">
    <location>
        <begin position="34"/>
        <end position="60"/>
    </location>
</feature>
<dbReference type="Proteomes" id="UP000054477">
    <property type="component" value="Unassembled WGS sequence"/>
</dbReference>
<protein>
    <submittedName>
        <fullName evidence="2">Unplaced genomic scaffold K443scaffold_25, whole genome shotgun sequence</fullName>
    </submittedName>
</protein>
<proteinExistence type="predicted"/>